<name>I2H607_HENB6</name>
<dbReference type="RefSeq" id="XP_004181328.1">
    <property type="nucleotide sequence ID" value="XM_004181280.1"/>
</dbReference>
<protein>
    <submittedName>
        <fullName evidence="3">Uncharacterized protein</fullName>
    </submittedName>
</protein>
<dbReference type="KEGG" id="tbl:TBLA_0F02700"/>
<proteinExistence type="predicted"/>
<evidence type="ECO:0000313" key="3">
    <source>
        <dbReference type="EMBL" id="CCH61809.1"/>
    </source>
</evidence>
<evidence type="ECO:0000256" key="2">
    <source>
        <dbReference type="SAM" id="MobiDB-lite"/>
    </source>
</evidence>
<keyword evidence="4" id="KW-1185">Reference proteome</keyword>
<organism evidence="3 4">
    <name type="scientific">Henningerozyma blattae (strain ATCC 34711 / CBS 6284 / DSM 70876 / NBRC 10599 / NRRL Y-10934 / UCD 77-7)</name>
    <name type="common">Yeast</name>
    <name type="synonym">Tetrapisispora blattae</name>
    <dbReference type="NCBI Taxonomy" id="1071380"/>
    <lineage>
        <taxon>Eukaryota</taxon>
        <taxon>Fungi</taxon>
        <taxon>Dikarya</taxon>
        <taxon>Ascomycota</taxon>
        <taxon>Saccharomycotina</taxon>
        <taxon>Saccharomycetes</taxon>
        <taxon>Saccharomycetales</taxon>
        <taxon>Saccharomycetaceae</taxon>
        <taxon>Henningerozyma</taxon>
    </lineage>
</organism>
<reference evidence="3 4" key="1">
    <citation type="journal article" date="2011" name="Proc. Natl. Acad. Sci. U.S.A.">
        <title>Evolutionary erosion of yeast sex chromosomes by mating-type switching accidents.</title>
        <authorList>
            <person name="Gordon J.L."/>
            <person name="Armisen D."/>
            <person name="Proux-Wera E."/>
            <person name="Oheigeartaigh S.S."/>
            <person name="Byrne K.P."/>
            <person name="Wolfe K.H."/>
        </authorList>
    </citation>
    <scope>NUCLEOTIDE SEQUENCE [LARGE SCALE GENOMIC DNA]</scope>
    <source>
        <strain evidence="4">ATCC 34711 / CBS 6284 / DSM 70876 / NBRC 10599 / NRRL Y-10934 / UCD 77-7</strain>
    </source>
</reference>
<evidence type="ECO:0000313" key="4">
    <source>
        <dbReference type="Proteomes" id="UP000002866"/>
    </source>
</evidence>
<feature type="coiled-coil region" evidence="1">
    <location>
        <begin position="99"/>
        <end position="126"/>
    </location>
</feature>
<sequence>MTTIISPTRPDLIRSIANPGSLEIITTTTTAHSETSTSSTIIETTNSLLEREKIVINKSLDDYFQLSNLSRKKLVESSNINNYKKDFNLRKLVGHANMLDKIMDTIDNLNQRKNEIEDLIEIQINKTLECSSGDYDFNSTDSEDEENLLTSPINGSDNDEEDDDMNVEELVVNEESDEEYLNHHHGQPLLFTALSMGIDRQTIYSSGIRHEDHLDEENYTYARFND</sequence>
<dbReference type="OrthoDB" id="5431245at2759"/>
<dbReference type="GeneID" id="14496918"/>
<keyword evidence="1" id="KW-0175">Coiled coil</keyword>
<feature type="region of interest" description="Disordered" evidence="2">
    <location>
        <begin position="135"/>
        <end position="163"/>
    </location>
</feature>
<dbReference type="EMBL" id="HE806321">
    <property type="protein sequence ID" value="CCH61809.1"/>
    <property type="molecule type" value="Genomic_DNA"/>
</dbReference>
<dbReference type="Proteomes" id="UP000002866">
    <property type="component" value="Chromosome 6"/>
</dbReference>
<evidence type="ECO:0000256" key="1">
    <source>
        <dbReference type="SAM" id="Coils"/>
    </source>
</evidence>
<accession>I2H607</accession>
<gene>
    <name evidence="3" type="primary">TBLA0F02700</name>
    <name evidence="3" type="ORF">TBLA_0F02700</name>
</gene>
<dbReference type="AlphaFoldDB" id="I2H607"/>
<dbReference type="HOGENOM" id="CLU_1225495_0_0_1"/>
<dbReference type="InParanoid" id="I2H607"/>